<evidence type="ECO:0000313" key="2">
    <source>
        <dbReference type="EMBL" id="MBX58463.1"/>
    </source>
</evidence>
<reference evidence="2" key="1">
    <citation type="submission" date="2018-02" db="EMBL/GenBank/DDBJ databases">
        <title>Rhizophora mucronata_Transcriptome.</title>
        <authorList>
            <person name="Meera S.P."/>
            <person name="Sreeshan A."/>
            <person name="Augustine A."/>
        </authorList>
    </citation>
    <scope>NUCLEOTIDE SEQUENCE</scope>
    <source>
        <tissue evidence="2">Leaf</tissue>
    </source>
</reference>
<protein>
    <submittedName>
        <fullName evidence="2">Uncharacterized protein</fullName>
    </submittedName>
</protein>
<feature type="chain" id="PRO_5015177656" evidence="1">
    <location>
        <begin position="21"/>
        <end position="40"/>
    </location>
</feature>
<dbReference type="AlphaFoldDB" id="A0A2P2PUY7"/>
<name>A0A2P2PUY7_RHIMU</name>
<proteinExistence type="predicted"/>
<dbReference type="EMBL" id="GGEC01077979">
    <property type="protein sequence ID" value="MBX58463.1"/>
    <property type="molecule type" value="Transcribed_RNA"/>
</dbReference>
<evidence type="ECO:0000256" key="1">
    <source>
        <dbReference type="SAM" id="SignalP"/>
    </source>
</evidence>
<sequence length="40" mass="4682">MGNLPTLIFFFPLMCMLSFQLEKMNSKLDYYFVGISVLKT</sequence>
<feature type="signal peptide" evidence="1">
    <location>
        <begin position="1"/>
        <end position="20"/>
    </location>
</feature>
<accession>A0A2P2PUY7</accession>
<organism evidence="2">
    <name type="scientific">Rhizophora mucronata</name>
    <name type="common">Asiatic mangrove</name>
    <dbReference type="NCBI Taxonomy" id="61149"/>
    <lineage>
        <taxon>Eukaryota</taxon>
        <taxon>Viridiplantae</taxon>
        <taxon>Streptophyta</taxon>
        <taxon>Embryophyta</taxon>
        <taxon>Tracheophyta</taxon>
        <taxon>Spermatophyta</taxon>
        <taxon>Magnoliopsida</taxon>
        <taxon>eudicotyledons</taxon>
        <taxon>Gunneridae</taxon>
        <taxon>Pentapetalae</taxon>
        <taxon>rosids</taxon>
        <taxon>fabids</taxon>
        <taxon>Malpighiales</taxon>
        <taxon>Rhizophoraceae</taxon>
        <taxon>Rhizophora</taxon>
    </lineage>
</organism>
<keyword evidence="1" id="KW-0732">Signal</keyword>